<accession>A0A8C6TUE3</accession>
<reference evidence="3" key="1">
    <citation type="submission" date="2025-08" db="UniProtKB">
        <authorList>
            <consortium name="Ensembl"/>
        </authorList>
    </citation>
    <scope>IDENTIFICATION</scope>
</reference>
<dbReference type="PANTHER" id="PTHR24276">
    <property type="entry name" value="POLYSERASE-RELATED"/>
    <property type="match status" value="1"/>
</dbReference>
<dbReference type="InterPro" id="IPR009003">
    <property type="entry name" value="Peptidase_S1_PA"/>
</dbReference>
<dbReference type="InterPro" id="IPR001254">
    <property type="entry name" value="Trypsin_dom"/>
</dbReference>
<keyword evidence="1" id="KW-1015">Disulfide bond</keyword>
<proteinExistence type="predicted"/>
<dbReference type="Gene3D" id="2.40.10.10">
    <property type="entry name" value="Trypsin-like serine proteases"/>
    <property type="match status" value="2"/>
</dbReference>
<dbReference type="Proteomes" id="UP000694523">
    <property type="component" value="Unplaced"/>
</dbReference>
<dbReference type="InterPro" id="IPR043504">
    <property type="entry name" value="Peptidase_S1_PA_chymotrypsin"/>
</dbReference>
<sequence>SRGKSWRIYRLLLPSSDELSRPCPLQPVLLPKPGMQVSANDQCSVVGWGSTQTKGSGSRHLRMANVSVIDHKILSFLVFFLQGDSGGPLVCNGTAVGIVSFNYLSICDYPTYPNVYTGLNKFLPWITNALAKNDC</sequence>
<dbReference type="Pfam" id="PF00089">
    <property type="entry name" value="Trypsin"/>
    <property type="match status" value="1"/>
</dbReference>
<keyword evidence="4" id="KW-1185">Reference proteome</keyword>
<name>A0A8C6TUE3_9GOBI</name>
<dbReference type="PANTHER" id="PTHR24276:SF98">
    <property type="entry name" value="FI18310P1-RELATED"/>
    <property type="match status" value="1"/>
</dbReference>
<evidence type="ECO:0000259" key="2">
    <source>
        <dbReference type="PROSITE" id="PS50240"/>
    </source>
</evidence>
<organism evidence="3 4">
    <name type="scientific">Neogobius melanostomus</name>
    <name type="common">round goby</name>
    <dbReference type="NCBI Taxonomy" id="47308"/>
    <lineage>
        <taxon>Eukaryota</taxon>
        <taxon>Metazoa</taxon>
        <taxon>Chordata</taxon>
        <taxon>Craniata</taxon>
        <taxon>Vertebrata</taxon>
        <taxon>Euteleostomi</taxon>
        <taxon>Actinopterygii</taxon>
        <taxon>Neopterygii</taxon>
        <taxon>Teleostei</taxon>
        <taxon>Neoteleostei</taxon>
        <taxon>Acanthomorphata</taxon>
        <taxon>Gobiaria</taxon>
        <taxon>Gobiiformes</taxon>
        <taxon>Gobioidei</taxon>
        <taxon>Gobiidae</taxon>
        <taxon>Benthophilinae</taxon>
        <taxon>Neogobiini</taxon>
        <taxon>Neogobius</taxon>
    </lineage>
</organism>
<protein>
    <recommendedName>
        <fullName evidence="2">Peptidase S1 domain-containing protein</fullName>
    </recommendedName>
</protein>
<reference evidence="3" key="2">
    <citation type="submission" date="2025-09" db="UniProtKB">
        <authorList>
            <consortium name="Ensembl"/>
        </authorList>
    </citation>
    <scope>IDENTIFICATION</scope>
</reference>
<evidence type="ECO:0000313" key="4">
    <source>
        <dbReference type="Proteomes" id="UP000694523"/>
    </source>
</evidence>
<dbReference type="SUPFAM" id="SSF50494">
    <property type="entry name" value="Trypsin-like serine proteases"/>
    <property type="match status" value="1"/>
</dbReference>
<feature type="domain" description="Peptidase S1" evidence="2">
    <location>
        <begin position="1"/>
        <end position="131"/>
    </location>
</feature>
<dbReference type="AlphaFoldDB" id="A0A8C6TUE3"/>
<dbReference type="GO" id="GO:0006508">
    <property type="term" value="P:proteolysis"/>
    <property type="evidence" value="ECO:0007669"/>
    <property type="project" value="InterPro"/>
</dbReference>
<evidence type="ECO:0000256" key="1">
    <source>
        <dbReference type="ARBA" id="ARBA00023157"/>
    </source>
</evidence>
<dbReference type="GO" id="GO:0004252">
    <property type="term" value="F:serine-type endopeptidase activity"/>
    <property type="evidence" value="ECO:0007669"/>
    <property type="project" value="InterPro"/>
</dbReference>
<dbReference type="Ensembl" id="ENSNMLT00000026206.1">
    <property type="protein sequence ID" value="ENSNMLP00000023420.1"/>
    <property type="gene ID" value="ENSNMLG00000015073.1"/>
</dbReference>
<dbReference type="PROSITE" id="PS50240">
    <property type="entry name" value="TRYPSIN_DOM"/>
    <property type="match status" value="1"/>
</dbReference>
<evidence type="ECO:0000313" key="3">
    <source>
        <dbReference type="Ensembl" id="ENSNMLP00000023420.1"/>
    </source>
</evidence>
<dbReference type="InterPro" id="IPR050430">
    <property type="entry name" value="Peptidase_S1"/>
</dbReference>
<dbReference type="SMART" id="SM00020">
    <property type="entry name" value="Tryp_SPc"/>
    <property type="match status" value="1"/>
</dbReference>